<keyword evidence="3" id="KW-0808">Transferase</keyword>
<dbReference type="PANTHER" id="PTHR43031">
    <property type="entry name" value="FAD-DEPENDENT OXIDOREDUCTASE"/>
    <property type="match status" value="1"/>
</dbReference>
<dbReference type="SMART" id="SM00450">
    <property type="entry name" value="RHOD"/>
    <property type="match status" value="1"/>
</dbReference>
<dbReference type="Pfam" id="PF00581">
    <property type="entry name" value="Rhodanese"/>
    <property type="match status" value="1"/>
</dbReference>
<sequence>MKTKLIPSLLILPLLVLFSCACKKTGKADAAGDRAIVNHIDAERFREMLADTTVQLIDVRTAEEYAAGHIGNARLLPVTDNDFRERAERELDKHKPLLIYCRSGARSAKAADILLRQGYFVFNLKGGYKGYPYK</sequence>
<comment type="caution">
    <text evidence="3">The sequence shown here is derived from an EMBL/GenBank/DDBJ whole genome shotgun (WGS) entry which is preliminary data.</text>
</comment>
<dbReference type="OrthoDB" id="1450994at2"/>
<feature type="chain" id="PRO_5015570706" evidence="1">
    <location>
        <begin position="24"/>
        <end position="134"/>
    </location>
</feature>
<dbReference type="PANTHER" id="PTHR43031:SF1">
    <property type="entry name" value="PYRIDINE NUCLEOTIDE-DISULPHIDE OXIDOREDUCTASE"/>
    <property type="match status" value="1"/>
</dbReference>
<dbReference type="CDD" id="cd00158">
    <property type="entry name" value="RHOD"/>
    <property type="match status" value="1"/>
</dbReference>
<evidence type="ECO:0000313" key="3">
    <source>
        <dbReference type="EMBL" id="PVZ15111.1"/>
    </source>
</evidence>
<dbReference type="GO" id="GO:0016740">
    <property type="term" value="F:transferase activity"/>
    <property type="evidence" value="ECO:0007669"/>
    <property type="project" value="UniProtKB-KW"/>
</dbReference>
<gene>
    <name evidence="3" type="ORF">C7382_10139</name>
</gene>
<dbReference type="Gene3D" id="3.40.250.10">
    <property type="entry name" value="Rhodanese-like domain"/>
    <property type="match status" value="1"/>
</dbReference>
<reference evidence="3 4" key="1">
    <citation type="submission" date="2018-04" db="EMBL/GenBank/DDBJ databases">
        <title>Genomic Encyclopedia of Type Strains, Phase IV (KMG-IV): sequencing the most valuable type-strain genomes for metagenomic binning, comparative biology and taxonomic classification.</title>
        <authorList>
            <person name="Goeker M."/>
        </authorList>
    </citation>
    <scope>NUCLEOTIDE SEQUENCE [LARGE SCALE GENOMIC DNA]</scope>
    <source>
        <strain evidence="3 4">DSM 28520</strain>
    </source>
</reference>
<accession>A0A2U1FSD7</accession>
<feature type="domain" description="Rhodanese" evidence="2">
    <location>
        <begin position="50"/>
        <end position="132"/>
    </location>
</feature>
<protein>
    <submittedName>
        <fullName evidence="3">Rhodanese-related sulfurtransferase</fullName>
    </submittedName>
</protein>
<dbReference type="GeneID" id="94549748"/>
<dbReference type="PROSITE" id="PS51257">
    <property type="entry name" value="PROKAR_LIPOPROTEIN"/>
    <property type="match status" value="1"/>
</dbReference>
<organism evidence="3 4">
    <name type="scientific">Porphyromonas loveana</name>
    <dbReference type="NCBI Taxonomy" id="1884669"/>
    <lineage>
        <taxon>Bacteria</taxon>
        <taxon>Pseudomonadati</taxon>
        <taxon>Bacteroidota</taxon>
        <taxon>Bacteroidia</taxon>
        <taxon>Bacteroidales</taxon>
        <taxon>Porphyromonadaceae</taxon>
        <taxon>Porphyromonas</taxon>
    </lineage>
</organism>
<keyword evidence="1" id="KW-0732">Signal</keyword>
<name>A0A2U1FSD7_9PORP</name>
<dbReference type="Proteomes" id="UP000245462">
    <property type="component" value="Unassembled WGS sequence"/>
</dbReference>
<keyword evidence="4" id="KW-1185">Reference proteome</keyword>
<dbReference type="InterPro" id="IPR036873">
    <property type="entry name" value="Rhodanese-like_dom_sf"/>
</dbReference>
<proteinExistence type="predicted"/>
<dbReference type="InterPro" id="IPR050229">
    <property type="entry name" value="GlpE_sulfurtransferase"/>
</dbReference>
<feature type="signal peptide" evidence="1">
    <location>
        <begin position="1"/>
        <end position="23"/>
    </location>
</feature>
<dbReference type="RefSeq" id="WP_116678302.1">
    <property type="nucleotide sequence ID" value="NZ_JBGXZY010000042.1"/>
</dbReference>
<dbReference type="SUPFAM" id="SSF52821">
    <property type="entry name" value="Rhodanese/Cell cycle control phosphatase"/>
    <property type="match status" value="1"/>
</dbReference>
<evidence type="ECO:0000259" key="2">
    <source>
        <dbReference type="PROSITE" id="PS50206"/>
    </source>
</evidence>
<dbReference type="InterPro" id="IPR001763">
    <property type="entry name" value="Rhodanese-like_dom"/>
</dbReference>
<evidence type="ECO:0000256" key="1">
    <source>
        <dbReference type="SAM" id="SignalP"/>
    </source>
</evidence>
<dbReference type="PROSITE" id="PS50206">
    <property type="entry name" value="RHODANESE_3"/>
    <property type="match status" value="1"/>
</dbReference>
<evidence type="ECO:0000313" key="4">
    <source>
        <dbReference type="Proteomes" id="UP000245462"/>
    </source>
</evidence>
<dbReference type="EMBL" id="QEKY01000001">
    <property type="protein sequence ID" value="PVZ15111.1"/>
    <property type="molecule type" value="Genomic_DNA"/>
</dbReference>
<dbReference type="AlphaFoldDB" id="A0A2U1FSD7"/>